<gene>
    <name evidence="1" type="ORF">SAMN02745751_02168</name>
</gene>
<reference evidence="1 2" key="1">
    <citation type="submission" date="2016-11" db="EMBL/GenBank/DDBJ databases">
        <authorList>
            <person name="Jaros S."/>
            <person name="Januszkiewicz K."/>
            <person name="Wedrychowicz H."/>
        </authorList>
    </citation>
    <scope>NUCLEOTIDE SEQUENCE [LARGE SCALE GENOMIC DNA]</scope>
    <source>
        <strain evidence="1 2">DSM 17477</strain>
    </source>
</reference>
<dbReference type="Proteomes" id="UP000184052">
    <property type="component" value="Unassembled WGS sequence"/>
</dbReference>
<dbReference type="AlphaFoldDB" id="A0A1M6I1G2"/>
<keyword evidence="2" id="KW-1185">Reference proteome</keyword>
<dbReference type="InterPro" id="IPR036249">
    <property type="entry name" value="Thioredoxin-like_sf"/>
</dbReference>
<dbReference type="OrthoDB" id="9807975at2"/>
<dbReference type="SUPFAM" id="SSF52833">
    <property type="entry name" value="Thioredoxin-like"/>
    <property type="match status" value="1"/>
</dbReference>
<protein>
    <submittedName>
        <fullName evidence="1">Thioredoxin-like [2Fe-2S] ferredoxin</fullName>
    </submittedName>
</protein>
<name>A0A1M6I1G2_9FIRM</name>
<dbReference type="Gene3D" id="3.40.30.10">
    <property type="entry name" value="Glutaredoxin"/>
    <property type="match status" value="1"/>
</dbReference>
<dbReference type="CDD" id="cd02980">
    <property type="entry name" value="TRX_Fd_family"/>
    <property type="match status" value="1"/>
</dbReference>
<dbReference type="RefSeq" id="WP_073049600.1">
    <property type="nucleotide sequence ID" value="NZ_FQZL01000015.1"/>
</dbReference>
<dbReference type="EMBL" id="FQZL01000015">
    <property type="protein sequence ID" value="SHJ28094.1"/>
    <property type="molecule type" value="Genomic_DNA"/>
</dbReference>
<evidence type="ECO:0000313" key="1">
    <source>
        <dbReference type="EMBL" id="SHJ28094.1"/>
    </source>
</evidence>
<organism evidence="1 2">
    <name type="scientific">Dethiosulfatibacter aminovorans DSM 17477</name>
    <dbReference type="NCBI Taxonomy" id="1121476"/>
    <lineage>
        <taxon>Bacteria</taxon>
        <taxon>Bacillati</taxon>
        <taxon>Bacillota</taxon>
        <taxon>Tissierellia</taxon>
        <taxon>Dethiosulfatibacter</taxon>
    </lineage>
</organism>
<dbReference type="STRING" id="1121476.SAMN02745751_02168"/>
<proteinExistence type="predicted"/>
<dbReference type="Pfam" id="PF01257">
    <property type="entry name" value="2Fe-2S_thioredx"/>
    <property type="match status" value="1"/>
</dbReference>
<sequence>MNEIFVCVGSACHLKGSYDVIDCFKNWIKDNELQDDFVVKASFCLGHCTDAVSVKLGEEIYSVSPDSVEEFINQNIAWSRQL</sequence>
<accession>A0A1M6I1G2</accession>
<evidence type="ECO:0000313" key="2">
    <source>
        <dbReference type="Proteomes" id="UP000184052"/>
    </source>
</evidence>